<proteinExistence type="predicted"/>
<keyword evidence="2" id="KW-1185">Reference proteome</keyword>
<protein>
    <submittedName>
        <fullName evidence="1">Uncharacterized protein</fullName>
    </submittedName>
</protein>
<gene>
    <name evidence="1" type="ORF">TIFTF001_023230</name>
</gene>
<sequence length="80" mass="8505">MKVGFALANPTVIGVDWSFVPEVSGDTVVEEGQAPEAEEGEVTGGANVAEEVVILDEPEQTTIPDQFTIPEQPTLLDHTI</sequence>
<dbReference type="AlphaFoldDB" id="A0AA88AN62"/>
<evidence type="ECO:0000313" key="2">
    <source>
        <dbReference type="Proteomes" id="UP001187192"/>
    </source>
</evidence>
<evidence type="ECO:0000313" key="1">
    <source>
        <dbReference type="EMBL" id="GMN54097.1"/>
    </source>
</evidence>
<dbReference type="EMBL" id="BTGU01000049">
    <property type="protein sequence ID" value="GMN54097.1"/>
    <property type="molecule type" value="Genomic_DNA"/>
</dbReference>
<reference evidence="1" key="1">
    <citation type="submission" date="2023-07" db="EMBL/GenBank/DDBJ databases">
        <title>draft genome sequence of fig (Ficus carica).</title>
        <authorList>
            <person name="Takahashi T."/>
            <person name="Nishimura K."/>
        </authorList>
    </citation>
    <scope>NUCLEOTIDE SEQUENCE</scope>
</reference>
<name>A0AA88AN62_FICCA</name>
<comment type="caution">
    <text evidence="1">The sequence shown here is derived from an EMBL/GenBank/DDBJ whole genome shotgun (WGS) entry which is preliminary data.</text>
</comment>
<accession>A0AA88AN62</accession>
<organism evidence="1 2">
    <name type="scientific">Ficus carica</name>
    <name type="common">Common fig</name>
    <dbReference type="NCBI Taxonomy" id="3494"/>
    <lineage>
        <taxon>Eukaryota</taxon>
        <taxon>Viridiplantae</taxon>
        <taxon>Streptophyta</taxon>
        <taxon>Embryophyta</taxon>
        <taxon>Tracheophyta</taxon>
        <taxon>Spermatophyta</taxon>
        <taxon>Magnoliopsida</taxon>
        <taxon>eudicotyledons</taxon>
        <taxon>Gunneridae</taxon>
        <taxon>Pentapetalae</taxon>
        <taxon>rosids</taxon>
        <taxon>fabids</taxon>
        <taxon>Rosales</taxon>
        <taxon>Moraceae</taxon>
        <taxon>Ficeae</taxon>
        <taxon>Ficus</taxon>
    </lineage>
</organism>
<dbReference type="Proteomes" id="UP001187192">
    <property type="component" value="Unassembled WGS sequence"/>
</dbReference>